<evidence type="ECO:0000313" key="3">
    <source>
        <dbReference type="Proteomes" id="UP000805841"/>
    </source>
</evidence>
<protein>
    <recommendedName>
        <fullName evidence="4">Transmembrane protein</fullName>
    </recommendedName>
</protein>
<evidence type="ECO:0000313" key="2">
    <source>
        <dbReference type="EMBL" id="MBD1600239.1"/>
    </source>
</evidence>
<name>A0ABR7Z4B5_9PSED</name>
<feature type="transmembrane region" description="Helical" evidence="1">
    <location>
        <begin position="48"/>
        <end position="73"/>
    </location>
</feature>
<proteinExistence type="predicted"/>
<sequence length="149" mass="16955">MTRILKILYSPGLLCIGWLLLSEATTIDNHARFDPTEDTYGIDPYDFLFVTMVLVGLASIILFLIAELFCLVLTRKLNPVIIRCIQPWGCLPFCAVVSFALWMTYIREFTNIWFIIAFVTFALSLMTALARFAAPYKDIRGQHEASPKP</sequence>
<accession>A0ABR7Z4B5</accession>
<feature type="transmembrane region" description="Helical" evidence="1">
    <location>
        <begin position="85"/>
        <end position="106"/>
    </location>
</feature>
<keyword evidence="3" id="KW-1185">Reference proteome</keyword>
<dbReference type="Proteomes" id="UP000805841">
    <property type="component" value="Unassembled WGS sequence"/>
</dbReference>
<keyword evidence="1" id="KW-0472">Membrane</keyword>
<dbReference type="RefSeq" id="WP_190422400.1">
    <property type="nucleotide sequence ID" value="NZ_JAAOCA010000020.1"/>
</dbReference>
<comment type="caution">
    <text evidence="2">The sequence shown here is derived from an EMBL/GenBank/DDBJ whole genome shotgun (WGS) entry which is preliminary data.</text>
</comment>
<keyword evidence="1" id="KW-1133">Transmembrane helix</keyword>
<gene>
    <name evidence="2" type="ORF">HAQ05_16200</name>
</gene>
<reference evidence="2 3" key="1">
    <citation type="journal article" date="2020" name="Insects">
        <title>Bacteria Belonging to Pseudomonas typographi sp. nov. from the Bark Beetle Ips typographus Have Genomic Potential to Aid in the Host Ecology.</title>
        <authorList>
            <person name="Peral-Aranega E."/>
            <person name="Saati-Santamaria Z."/>
            <person name="Kolarik M."/>
            <person name="Rivas R."/>
            <person name="Garcia-Fraile P."/>
        </authorList>
    </citation>
    <scope>NUCLEOTIDE SEQUENCE [LARGE SCALE GENOMIC DNA]</scope>
    <source>
        <strain evidence="2 3">CA3A</strain>
    </source>
</reference>
<evidence type="ECO:0008006" key="4">
    <source>
        <dbReference type="Google" id="ProtNLM"/>
    </source>
</evidence>
<keyword evidence="1" id="KW-0812">Transmembrane</keyword>
<organism evidence="2 3">
    <name type="scientific">Pseudomonas typographi</name>
    <dbReference type="NCBI Taxonomy" id="2715964"/>
    <lineage>
        <taxon>Bacteria</taxon>
        <taxon>Pseudomonadati</taxon>
        <taxon>Pseudomonadota</taxon>
        <taxon>Gammaproteobacteria</taxon>
        <taxon>Pseudomonadales</taxon>
        <taxon>Pseudomonadaceae</taxon>
        <taxon>Pseudomonas</taxon>
    </lineage>
</organism>
<dbReference type="EMBL" id="JAAOCA010000020">
    <property type="protein sequence ID" value="MBD1600239.1"/>
    <property type="molecule type" value="Genomic_DNA"/>
</dbReference>
<feature type="transmembrane region" description="Helical" evidence="1">
    <location>
        <begin position="112"/>
        <end position="134"/>
    </location>
</feature>
<evidence type="ECO:0000256" key="1">
    <source>
        <dbReference type="SAM" id="Phobius"/>
    </source>
</evidence>